<evidence type="ECO:0000256" key="3">
    <source>
        <dbReference type="ARBA" id="ARBA00022448"/>
    </source>
</evidence>
<keyword evidence="4" id="KW-0410">Iron transport</keyword>
<dbReference type="InterPro" id="IPR051313">
    <property type="entry name" value="Bact_iron-sidero_bind"/>
</dbReference>
<accession>A0A1I5TGS1</accession>
<dbReference type="SUPFAM" id="SSF53807">
    <property type="entry name" value="Helical backbone' metal receptor"/>
    <property type="match status" value="1"/>
</dbReference>
<keyword evidence="4" id="KW-0406">Ion transport</keyword>
<evidence type="ECO:0000256" key="4">
    <source>
        <dbReference type="ARBA" id="ARBA00022496"/>
    </source>
</evidence>
<evidence type="ECO:0000313" key="9">
    <source>
        <dbReference type="Proteomes" id="UP000199356"/>
    </source>
</evidence>
<feature type="chain" id="PRO_5011538874" evidence="6">
    <location>
        <begin position="19"/>
        <end position="297"/>
    </location>
</feature>
<dbReference type="CDD" id="cd01146">
    <property type="entry name" value="FhuD"/>
    <property type="match status" value="1"/>
</dbReference>
<protein>
    <submittedName>
        <fullName evidence="8">Iron complex transport system substrate-binding protein</fullName>
    </submittedName>
</protein>
<dbReference type="GO" id="GO:1901678">
    <property type="term" value="P:iron coordination entity transport"/>
    <property type="evidence" value="ECO:0007669"/>
    <property type="project" value="UniProtKB-ARBA"/>
</dbReference>
<keyword evidence="9" id="KW-1185">Reference proteome</keyword>
<dbReference type="PRINTS" id="PR01715">
    <property type="entry name" value="FERRIBNDNGPP"/>
</dbReference>
<reference evidence="8 9" key="1">
    <citation type="submission" date="2016-10" db="EMBL/GenBank/DDBJ databases">
        <authorList>
            <person name="de Groot N.N."/>
        </authorList>
    </citation>
    <scope>NUCLEOTIDE SEQUENCE [LARGE SCALE GENOMIC DNA]</scope>
    <source>
        <strain evidence="8 9">DSM 19547</strain>
    </source>
</reference>
<comment type="similarity">
    <text evidence="2">Belongs to the bacterial solute-binding protein 8 family.</text>
</comment>
<proteinExistence type="inferred from homology"/>
<feature type="signal peptide" evidence="6">
    <location>
        <begin position="1"/>
        <end position="18"/>
    </location>
</feature>
<evidence type="ECO:0000256" key="2">
    <source>
        <dbReference type="ARBA" id="ARBA00008814"/>
    </source>
</evidence>
<dbReference type="InterPro" id="IPR002491">
    <property type="entry name" value="ABC_transptr_periplasmic_BD"/>
</dbReference>
<evidence type="ECO:0000259" key="7">
    <source>
        <dbReference type="PROSITE" id="PS50983"/>
    </source>
</evidence>
<dbReference type="Gene3D" id="3.40.50.1980">
    <property type="entry name" value="Nitrogenase molybdenum iron protein domain"/>
    <property type="match status" value="2"/>
</dbReference>
<dbReference type="OrthoDB" id="8370650at2"/>
<comment type="subcellular location">
    <subcellularLocation>
        <location evidence="1">Cell envelope</location>
    </subcellularLocation>
</comment>
<evidence type="ECO:0000313" key="8">
    <source>
        <dbReference type="EMBL" id="SFP82233.1"/>
    </source>
</evidence>
<dbReference type="PROSITE" id="PS50983">
    <property type="entry name" value="FE_B12_PBP"/>
    <property type="match status" value="1"/>
</dbReference>
<evidence type="ECO:0000256" key="6">
    <source>
        <dbReference type="SAM" id="SignalP"/>
    </source>
</evidence>
<keyword evidence="5 6" id="KW-0732">Signal</keyword>
<dbReference type="PANTHER" id="PTHR30532">
    <property type="entry name" value="IRON III DICITRATE-BINDING PERIPLASMIC PROTEIN"/>
    <property type="match status" value="1"/>
</dbReference>
<gene>
    <name evidence="8" type="ORF">SAMN04488047_113120</name>
</gene>
<dbReference type="STRING" id="441119.SAMN04488047_113120"/>
<dbReference type="Pfam" id="PF01497">
    <property type="entry name" value="Peripla_BP_2"/>
    <property type="match status" value="1"/>
</dbReference>
<feature type="domain" description="Fe/B12 periplasmic-binding" evidence="7">
    <location>
        <begin position="37"/>
        <end position="297"/>
    </location>
</feature>
<keyword evidence="4" id="KW-0408">Iron</keyword>
<dbReference type="Proteomes" id="UP000199356">
    <property type="component" value="Unassembled WGS sequence"/>
</dbReference>
<dbReference type="PANTHER" id="PTHR30532:SF1">
    <property type="entry name" value="IRON(3+)-HYDROXAMATE-BINDING PROTEIN FHUD"/>
    <property type="match status" value="1"/>
</dbReference>
<evidence type="ECO:0000256" key="5">
    <source>
        <dbReference type="ARBA" id="ARBA00022729"/>
    </source>
</evidence>
<keyword evidence="3" id="KW-0813">Transport</keyword>
<evidence type="ECO:0000256" key="1">
    <source>
        <dbReference type="ARBA" id="ARBA00004196"/>
    </source>
</evidence>
<dbReference type="EMBL" id="FOXA01000013">
    <property type="protein sequence ID" value="SFP82233.1"/>
    <property type="molecule type" value="Genomic_DNA"/>
</dbReference>
<sequence>MKRLIALVLLCTALPAAAEVTVHDRRGPQTFDAPPERLVVLDWALAEQVLDLDVAPVGVAETDNYRTWVVHPALPEDVVDVGLRTEPNLERIAQLSPDAILTADVEPEEFARLEEIAPVVVFDAWDADHDNVAAALRIYRELGALLDREALAQDRLAAQEAELDAIAAELAHRFGPDPKATAIRLNDKASAWVYGENSVPLHVLRRLDFEPEIEVPSSTWGVATRRLEDLAQAETGVVLAIRPHMGGAEAMQTPLWDFLPFVANGRFAEVAPVWSYGGALSLGRHARAFRDALLALE</sequence>
<dbReference type="GO" id="GO:0030288">
    <property type="term" value="C:outer membrane-bounded periplasmic space"/>
    <property type="evidence" value="ECO:0007669"/>
    <property type="project" value="TreeGrafter"/>
</dbReference>
<name>A0A1I5TGS1_9RHOB</name>
<organism evidence="8 9">
    <name type="scientific">Tranquillimonas alkanivorans</name>
    <dbReference type="NCBI Taxonomy" id="441119"/>
    <lineage>
        <taxon>Bacteria</taxon>
        <taxon>Pseudomonadati</taxon>
        <taxon>Pseudomonadota</taxon>
        <taxon>Alphaproteobacteria</taxon>
        <taxon>Rhodobacterales</taxon>
        <taxon>Roseobacteraceae</taxon>
        <taxon>Tranquillimonas</taxon>
    </lineage>
</organism>
<dbReference type="RefSeq" id="WP_093423884.1">
    <property type="nucleotide sequence ID" value="NZ_FOXA01000013.1"/>
</dbReference>
<dbReference type="AlphaFoldDB" id="A0A1I5TGS1"/>